<feature type="domain" description="NAD-dependent epimerase/dehydratase" evidence="1">
    <location>
        <begin position="6"/>
        <end position="210"/>
    </location>
</feature>
<dbReference type="Gene3D" id="3.40.50.720">
    <property type="entry name" value="NAD(P)-binding Rossmann-like Domain"/>
    <property type="match status" value="1"/>
</dbReference>
<dbReference type="Pfam" id="PF01370">
    <property type="entry name" value="Epimerase"/>
    <property type="match status" value="1"/>
</dbReference>
<dbReference type="RefSeq" id="WP_268074080.1">
    <property type="nucleotide sequence ID" value="NZ_CP109965.1"/>
</dbReference>
<evidence type="ECO:0000313" key="2">
    <source>
        <dbReference type="EMBL" id="WAJ69796.1"/>
    </source>
</evidence>
<accession>A0ABY7AMA5</accession>
<reference evidence="2" key="1">
    <citation type="submission" date="2022-10" db="EMBL/GenBank/DDBJ databases">
        <title>Catenovulum adriacola sp. nov. isolated in the Harbour of Susak.</title>
        <authorList>
            <person name="Schoch T."/>
            <person name="Reich S.J."/>
            <person name="Stoeferle S."/>
            <person name="Flaiz M."/>
            <person name="Kazda M."/>
            <person name="Riedel C.U."/>
            <person name="Duerre P."/>
        </authorList>
    </citation>
    <scope>NUCLEOTIDE SEQUENCE</scope>
    <source>
        <strain evidence="2">TS8</strain>
    </source>
</reference>
<protein>
    <submittedName>
        <fullName evidence="2">NAD-dependent epimerase/dehydratase family protein</fullName>
    </submittedName>
</protein>
<evidence type="ECO:0000313" key="3">
    <source>
        <dbReference type="Proteomes" id="UP001163726"/>
    </source>
</evidence>
<dbReference type="EMBL" id="CP109965">
    <property type="protein sequence ID" value="WAJ69796.1"/>
    <property type="molecule type" value="Genomic_DNA"/>
</dbReference>
<evidence type="ECO:0000259" key="1">
    <source>
        <dbReference type="Pfam" id="PF01370"/>
    </source>
</evidence>
<gene>
    <name evidence="2" type="ORF">OLW01_11625</name>
</gene>
<dbReference type="SUPFAM" id="SSF51735">
    <property type="entry name" value="NAD(P)-binding Rossmann-fold domains"/>
    <property type="match status" value="1"/>
</dbReference>
<name>A0ABY7AMA5_9ALTE</name>
<dbReference type="InterPro" id="IPR036291">
    <property type="entry name" value="NAD(P)-bd_dom_sf"/>
</dbReference>
<dbReference type="Proteomes" id="UP001163726">
    <property type="component" value="Chromosome"/>
</dbReference>
<dbReference type="InterPro" id="IPR001509">
    <property type="entry name" value="Epimerase_deHydtase"/>
</dbReference>
<keyword evidence="3" id="KW-1185">Reference proteome</keyword>
<organism evidence="2 3">
    <name type="scientific">Catenovulum adriaticum</name>
    <dbReference type="NCBI Taxonomy" id="2984846"/>
    <lineage>
        <taxon>Bacteria</taxon>
        <taxon>Pseudomonadati</taxon>
        <taxon>Pseudomonadota</taxon>
        <taxon>Gammaproteobacteria</taxon>
        <taxon>Alteromonadales</taxon>
        <taxon>Alteromonadaceae</taxon>
        <taxon>Catenovulum</taxon>
    </lineage>
</organism>
<proteinExistence type="predicted"/>
<dbReference type="InterPro" id="IPR051783">
    <property type="entry name" value="NAD(P)-dependent_oxidoreduct"/>
</dbReference>
<sequence>MINISVLGAGWLGLPLALSLKQAGNKVKVSHSSEQACEKTRLQGLDAHVCKLGDTFNITQSQALFESDILIVTIPPGFRQATQGKDFLIKWRQIINSANASGIQKIIMTSSTGVYPDNNQMMREEDACAHNEKAKILLSAEQLLQSEFKGEYLVVRLGGLFGGNRHPARFVKHMKKLNSEAIANMLHLDDAVGAICYLIEKQATNQIFNIVSPKHPTKAVFYQTAIRYNDENLNMPQIMNGDSGKCISSDKLLTIGYCFIYPNPCSVYQII</sequence>
<dbReference type="PANTHER" id="PTHR48079:SF6">
    <property type="entry name" value="NAD(P)-BINDING DOMAIN-CONTAINING PROTEIN-RELATED"/>
    <property type="match status" value="1"/>
</dbReference>
<dbReference type="PANTHER" id="PTHR48079">
    <property type="entry name" value="PROTEIN YEEZ"/>
    <property type="match status" value="1"/>
</dbReference>